<name>A0A433SFP4_9BURK</name>
<evidence type="ECO:0000313" key="2">
    <source>
        <dbReference type="EMBL" id="RUS67567.1"/>
    </source>
</evidence>
<dbReference type="OrthoDB" id="6057618at2"/>
<gene>
    <name evidence="2" type="ORF">CUZ56_00041</name>
</gene>
<protein>
    <recommendedName>
        <fullName evidence="1">DUF4878 domain-containing protein</fullName>
    </recommendedName>
</protein>
<dbReference type="EMBL" id="PQSP01000001">
    <property type="protein sequence ID" value="RUS67567.1"/>
    <property type="molecule type" value="Genomic_DNA"/>
</dbReference>
<keyword evidence="3" id="KW-1185">Reference proteome</keyword>
<dbReference type="InterPro" id="IPR024267">
    <property type="entry name" value="DUF4878"/>
</dbReference>
<evidence type="ECO:0000259" key="1">
    <source>
        <dbReference type="Pfam" id="PF12870"/>
    </source>
</evidence>
<dbReference type="Proteomes" id="UP000286947">
    <property type="component" value="Unassembled WGS sequence"/>
</dbReference>
<dbReference type="AlphaFoldDB" id="A0A433SFP4"/>
<sequence length="133" mass="15007">MKLCRLFISFLITAFFITGCIGYVNQETPLKFASRFYQNMADNKADEVFAMFDLSDLSEEEAPLLQSKLILLVAEISKEINAQGGIERVEIIDQTAQDDGRKVNLDLLIHFGDGSSKNDHMQLIKTDTGWKIT</sequence>
<reference evidence="2 3" key="1">
    <citation type="submission" date="2018-01" db="EMBL/GenBank/DDBJ databases">
        <title>Saezia sanguinis gen. nov., sp. nov., in the order Burkholderiales isolated from human blood.</title>
        <authorList>
            <person name="Medina-Pascual M.J."/>
            <person name="Valdezate S."/>
            <person name="Monzon S."/>
            <person name="Cuesta I."/>
            <person name="Carrasco G."/>
            <person name="Villalon P."/>
            <person name="Saez-Nieto J.A."/>
        </authorList>
    </citation>
    <scope>NUCLEOTIDE SEQUENCE [LARGE SCALE GENOMIC DNA]</scope>
    <source>
        <strain evidence="2 3">CNM695-12</strain>
    </source>
</reference>
<dbReference type="PROSITE" id="PS51257">
    <property type="entry name" value="PROKAR_LIPOPROTEIN"/>
    <property type="match status" value="1"/>
</dbReference>
<accession>A0A433SFP4</accession>
<evidence type="ECO:0000313" key="3">
    <source>
        <dbReference type="Proteomes" id="UP000286947"/>
    </source>
</evidence>
<comment type="caution">
    <text evidence="2">The sequence shown here is derived from an EMBL/GenBank/DDBJ whole genome shotgun (WGS) entry which is preliminary data.</text>
</comment>
<dbReference type="Pfam" id="PF12870">
    <property type="entry name" value="DUF4878"/>
    <property type="match status" value="1"/>
</dbReference>
<feature type="domain" description="DUF4878" evidence="1">
    <location>
        <begin position="76"/>
        <end position="132"/>
    </location>
</feature>
<dbReference type="Gene3D" id="3.10.450.50">
    <property type="match status" value="1"/>
</dbReference>
<organism evidence="2 3">
    <name type="scientific">Saezia sanguinis</name>
    <dbReference type="NCBI Taxonomy" id="1965230"/>
    <lineage>
        <taxon>Bacteria</taxon>
        <taxon>Pseudomonadati</taxon>
        <taxon>Pseudomonadota</taxon>
        <taxon>Betaproteobacteria</taxon>
        <taxon>Burkholderiales</taxon>
        <taxon>Saeziaceae</taxon>
        <taxon>Saezia</taxon>
    </lineage>
</organism>
<proteinExistence type="predicted"/>